<keyword evidence="5" id="KW-0067">ATP-binding</keyword>
<organism evidence="11 12">
    <name type="scientific">Tepidiforma flava</name>
    <dbReference type="NCBI Taxonomy" id="3004094"/>
    <lineage>
        <taxon>Bacteria</taxon>
        <taxon>Bacillati</taxon>
        <taxon>Chloroflexota</taxon>
        <taxon>Tepidiformia</taxon>
        <taxon>Tepidiformales</taxon>
        <taxon>Tepidiformaceae</taxon>
        <taxon>Tepidiforma</taxon>
    </lineage>
</organism>
<keyword evidence="12" id="KW-1185">Reference proteome</keyword>
<dbReference type="PRINTS" id="PR00120">
    <property type="entry name" value="HATPASE"/>
</dbReference>
<accession>A0ABY7M9Q7</accession>
<evidence type="ECO:0000256" key="9">
    <source>
        <dbReference type="SAM" id="Phobius"/>
    </source>
</evidence>
<dbReference type="SUPFAM" id="SSF81665">
    <property type="entry name" value="Calcium ATPase, transmembrane domain M"/>
    <property type="match status" value="1"/>
</dbReference>
<evidence type="ECO:0000256" key="4">
    <source>
        <dbReference type="ARBA" id="ARBA00022741"/>
    </source>
</evidence>
<dbReference type="PANTHER" id="PTHR42861">
    <property type="entry name" value="CALCIUM-TRANSPORTING ATPASE"/>
    <property type="match status" value="1"/>
</dbReference>
<feature type="transmembrane region" description="Helical" evidence="9">
    <location>
        <begin position="672"/>
        <end position="694"/>
    </location>
</feature>
<dbReference type="Gene3D" id="3.40.1110.10">
    <property type="entry name" value="Calcium-transporting ATPase, cytoplasmic domain N"/>
    <property type="match status" value="1"/>
</dbReference>
<feature type="transmembrane region" description="Helical" evidence="9">
    <location>
        <begin position="83"/>
        <end position="102"/>
    </location>
</feature>
<dbReference type="Pfam" id="PF00702">
    <property type="entry name" value="Hydrolase"/>
    <property type="match status" value="1"/>
</dbReference>
<sequence length="809" mass="83318">MDSANGTQQPAAPPAAGAAAQVPAPEAVGLTTAQAEELLRAHGPNVIPEAREPAWKPLARKFWGPIPWMLEATVILELALGKYLEAGIVAVVLLFNGLLGFLQERRAKEAVALLRQRLSIQARVLRDGRWQLLPAAQLVIGDVIHVRMGDILPADVILREGNLRIDQSALTGESVAVDAGPGATAYSGSTVVQGEATCEVTATGGATFFGKTAQLVASSGAEDHLAGVVFRVVRAFIILDFALAAIGAGYLASTGASLSTVAAYIVVLLLASVPVAMPAAFTLAGALGARKLAHQGILTARLTAVQAAAGMDILCVDKTGTITQNRLTVGAVVPREGFSEAEVLRLAAEASDEATQDPIDLAIIAAAAPGALPPRPKTSFQPFDPATKRSEATIEDGGRRISVTKGAPQVIAALAGADAAAAEREAALESLAARGMRVLSVAVSGPGGWQEAGFVGLADPVRPDAAELIARVHALGVRVIMITGDTLATGKAVAASVGISGPAATAEALRSGPEGGDVEAAVFAEVLPEDKLRLVRRLQAAGHVVGMTGDGVNDAPALRQADAGIAVAGATDVAKAAAAVVLTREGLVDMVGLIEESRRIFQRSLTYALNVSIKKIEVPLLLTAGVLLWKESLFTPLLMALLLLANDVMSMSIMTDRVAFSPRPDRWATRPLLAGAVLVALPLLAASGTTVWFARDAWPKLALAELQSLAFFVLVLSSQATIYLVRERRHAWASRPGRWLVTASAADIAAVLALVGGGLLITRVPLPVIAAAAGVTLLGALAADFVKVAAFRALGLHAGPGLASGQGAR</sequence>
<dbReference type="Gene3D" id="2.70.150.10">
    <property type="entry name" value="Calcium-transporting ATPase, cytoplasmic transduction domain A"/>
    <property type="match status" value="1"/>
</dbReference>
<dbReference type="RefSeq" id="WP_270057772.1">
    <property type="nucleotide sequence ID" value="NZ_CP115149.1"/>
</dbReference>
<dbReference type="Gene3D" id="3.40.50.1000">
    <property type="entry name" value="HAD superfamily/HAD-like"/>
    <property type="match status" value="1"/>
</dbReference>
<dbReference type="Gene3D" id="1.20.1110.10">
    <property type="entry name" value="Calcium-transporting ATPase, transmembrane domain"/>
    <property type="match status" value="1"/>
</dbReference>
<gene>
    <name evidence="11" type="ORF">O0235_06730</name>
</gene>
<evidence type="ECO:0000256" key="6">
    <source>
        <dbReference type="ARBA" id="ARBA00022967"/>
    </source>
</evidence>
<dbReference type="InterPro" id="IPR036412">
    <property type="entry name" value="HAD-like_sf"/>
</dbReference>
<comment type="subcellular location">
    <subcellularLocation>
        <location evidence="1">Membrane</location>
        <topology evidence="1">Multi-pass membrane protein</topology>
    </subcellularLocation>
</comment>
<keyword evidence="7 9" id="KW-1133">Transmembrane helix</keyword>
<dbReference type="PRINTS" id="PR00119">
    <property type="entry name" value="CATATPASE"/>
</dbReference>
<dbReference type="Pfam" id="PF00690">
    <property type="entry name" value="Cation_ATPase_N"/>
    <property type="match status" value="1"/>
</dbReference>
<dbReference type="NCBIfam" id="TIGR01647">
    <property type="entry name" value="ATPase-IIIA_H"/>
    <property type="match status" value="1"/>
</dbReference>
<keyword evidence="4" id="KW-0547">Nucleotide-binding</keyword>
<dbReference type="Pfam" id="PF00122">
    <property type="entry name" value="E1-E2_ATPase"/>
    <property type="match status" value="1"/>
</dbReference>
<evidence type="ECO:0000256" key="5">
    <source>
        <dbReference type="ARBA" id="ARBA00022840"/>
    </source>
</evidence>
<dbReference type="SFLD" id="SFLDS00003">
    <property type="entry name" value="Haloacid_Dehalogenase"/>
    <property type="match status" value="1"/>
</dbReference>
<protein>
    <submittedName>
        <fullName evidence="11">Plasma-membrane proton-efflux P-type ATPase</fullName>
    </submittedName>
</protein>
<dbReference type="InterPro" id="IPR023299">
    <property type="entry name" value="ATPase_P-typ_cyto_dom_N"/>
</dbReference>
<evidence type="ECO:0000256" key="3">
    <source>
        <dbReference type="ARBA" id="ARBA00022692"/>
    </source>
</evidence>
<feature type="transmembrane region" description="Helical" evidence="9">
    <location>
        <begin position="767"/>
        <end position="786"/>
    </location>
</feature>
<evidence type="ECO:0000256" key="1">
    <source>
        <dbReference type="ARBA" id="ARBA00004141"/>
    </source>
</evidence>
<dbReference type="InterPro" id="IPR001757">
    <property type="entry name" value="P_typ_ATPase"/>
</dbReference>
<dbReference type="SFLD" id="SFLDF00027">
    <property type="entry name" value="p-type_atpase"/>
    <property type="match status" value="1"/>
</dbReference>
<feature type="transmembrane region" description="Helical" evidence="9">
    <location>
        <begin position="737"/>
        <end position="761"/>
    </location>
</feature>
<dbReference type="InterPro" id="IPR008250">
    <property type="entry name" value="ATPase_P-typ_transduc_dom_A_sf"/>
</dbReference>
<dbReference type="InterPro" id="IPR044492">
    <property type="entry name" value="P_typ_ATPase_HD_dom"/>
</dbReference>
<evidence type="ECO:0000259" key="10">
    <source>
        <dbReference type="SMART" id="SM00831"/>
    </source>
</evidence>
<dbReference type="InterPro" id="IPR059000">
    <property type="entry name" value="ATPase_P-type_domA"/>
</dbReference>
<dbReference type="SFLD" id="SFLDG00002">
    <property type="entry name" value="C1.7:_P-type_atpase_like"/>
    <property type="match status" value="1"/>
</dbReference>
<dbReference type="NCBIfam" id="TIGR01494">
    <property type="entry name" value="ATPase_P-type"/>
    <property type="match status" value="2"/>
</dbReference>
<keyword evidence="3 9" id="KW-0812">Transmembrane</keyword>
<evidence type="ECO:0000256" key="7">
    <source>
        <dbReference type="ARBA" id="ARBA00022989"/>
    </source>
</evidence>
<dbReference type="SUPFAM" id="SSF56784">
    <property type="entry name" value="HAD-like"/>
    <property type="match status" value="1"/>
</dbReference>
<evidence type="ECO:0000256" key="8">
    <source>
        <dbReference type="ARBA" id="ARBA00023136"/>
    </source>
</evidence>
<dbReference type="Proteomes" id="UP001212803">
    <property type="component" value="Chromosome"/>
</dbReference>
<evidence type="ECO:0000256" key="2">
    <source>
        <dbReference type="ARBA" id="ARBA00008804"/>
    </source>
</evidence>
<dbReference type="InterPro" id="IPR006534">
    <property type="entry name" value="P-type_ATPase_IIIA"/>
</dbReference>
<reference evidence="11 12" key="1">
    <citation type="journal article" date="2023" name="ISME J.">
        <title>Thermophilic Dehalococcoidia with unusual traits shed light on an unexpected past.</title>
        <authorList>
            <person name="Palmer M."/>
            <person name="Covington J.K."/>
            <person name="Zhou E.M."/>
            <person name="Thomas S.C."/>
            <person name="Habib N."/>
            <person name="Seymour C.O."/>
            <person name="Lai D."/>
            <person name="Johnston J."/>
            <person name="Hashimi A."/>
            <person name="Jiao J.Y."/>
            <person name="Muok A.R."/>
            <person name="Liu L."/>
            <person name="Xian W.D."/>
            <person name="Zhi X.Y."/>
            <person name="Li M.M."/>
            <person name="Silva L.P."/>
            <person name="Bowen B.P."/>
            <person name="Louie K."/>
            <person name="Briegel A."/>
            <person name="Pett-Ridge J."/>
            <person name="Weber P.K."/>
            <person name="Tocheva E.I."/>
            <person name="Woyke T."/>
            <person name="Northen T.R."/>
            <person name="Mayali X."/>
            <person name="Li W.J."/>
            <person name="Hedlund B.P."/>
        </authorList>
    </citation>
    <scope>NUCLEOTIDE SEQUENCE [LARGE SCALE GENOMIC DNA]</scope>
    <source>
        <strain evidence="11 12">YIM 72310</strain>
    </source>
</reference>
<dbReference type="InterPro" id="IPR018303">
    <property type="entry name" value="ATPase_P-typ_P_site"/>
</dbReference>
<feature type="transmembrane region" description="Helical" evidence="9">
    <location>
        <begin position="232"/>
        <end position="252"/>
    </location>
</feature>
<feature type="transmembrane region" description="Helical" evidence="9">
    <location>
        <begin position="706"/>
        <end position="725"/>
    </location>
</feature>
<dbReference type="InterPro" id="IPR004014">
    <property type="entry name" value="ATPase_P-typ_cation-transptr_N"/>
</dbReference>
<proteinExistence type="inferred from homology"/>
<feature type="transmembrane region" description="Helical" evidence="9">
    <location>
        <begin position="264"/>
        <end position="287"/>
    </location>
</feature>
<evidence type="ECO:0000313" key="12">
    <source>
        <dbReference type="Proteomes" id="UP001212803"/>
    </source>
</evidence>
<keyword evidence="6" id="KW-1278">Translocase</keyword>
<dbReference type="InterPro" id="IPR023298">
    <property type="entry name" value="ATPase_P-typ_TM_dom_sf"/>
</dbReference>
<dbReference type="SUPFAM" id="SSF81653">
    <property type="entry name" value="Calcium ATPase, transduction domain A"/>
    <property type="match status" value="1"/>
</dbReference>
<dbReference type="EMBL" id="CP115149">
    <property type="protein sequence ID" value="WBL37259.1"/>
    <property type="molecule type" value="Genomic_DNA"/>
</dbReference>
<dbReference type="InterPro" id="IPR023214">
    <property type="entry name" value="HAD_sf"/>
</dbReference>
<comment type="similarity">
    <text evidence="2">Belongs to the cation transport ATPase (P-type) (TC 3.A.3) family. Type IIIA subfamily.</text>
</comment>
<dbReference type="PROSITE" id="PS00154">
    <property type="entry name" value="ATPASE_E1_E2"/>
    <property type="match status" value="1"/>
</dbReference>
<feature type="domain" description="Cation-transporting P-type ATPase N-terminal" evidence="10">
    <location>
        <begin position="9"/>
        <end position="82"/>
    </location>
</feature>
<dbReference type="SMART" id="SM00831">
    <property type="entry name" value="Cation_ATPase_N"/>
    <property type="match status" value="1"/>
</dbReference>
<evidence type="ECO:0000313" key="11">
    <source>
        <dbReference type="EMBL" id="WBL37259.1"/>
    </source>
</evidence>
<keyword evidence="8 9" id="KW-0472">Membrane</keyword>
<name>A0ABY7M9Q7_9CHLR</name>